<gene>
    <name evidence="3" type="ORF">PLOB_00029971</name>
</gene>
<dbReference type="EMBL" id="CALNXK010000038">
    <property type="protein sequence ID" value="CAH3123434.1"/>
    <property type="molecule type" value="Genomic_DNA"/>
</dbReference>
<dbReference type="PRINTS" id="PR00463">
    <property type="entry name" value="EP450I"/>
</dbReference>
<comment type="caution">
    <text evidence="3">The sequence shown here is derived from an EMBL/GenBank/DDBJ whole genome shotgun (WGS) entry which is preliminary data.</text>
</comment>
<comment type="similarity">
    <text evidence="1">Belongs to the cytochrome P450 family.</text>
</comment>
<organism evidence="3 4">
    <name type="scientific">Porites lobata</name>
    <dbReference type="NCBI Taxonomy" id="104759"/>
    <lineage>
        <taxon>Eukaryota</taxon>
        <taxon>Metazoa</taxon>
        <taxon>Cnidaria</taxon>
        <taxon>Anthozoa</taxon>
        <taxon>Hexacorallia</taxon>
        <taxon>Scleractinia</taxon>
        <taxon>Fungiina</taxon>
        <taxon>Poritidae</taxon>
        <taxon>Porites</taxon>
    </lineage>
</organism>
<name>A0ABN8NV54_9CNID</name>
<evidence type="ECO:0000313" key="4">
    <source>
        <dbReference type="Proteomes" id="UP001159405"/>
    </source>
</evidence>
<dbReference type="Pfam" id="PF00067">
    <property type="entry name" value="p450"/>
    <property type="match status" value="1"/>
</dbReference>
<dbReference type="Gene3D" id="1.10.630.10">
    <property type="entry name" value="Cytochrome P450"/>
    <property type="match status" value="1"/>
</dbReference>
<keyword evidence="2" id="KW-0472">Membrane</keyword>
<keyword evidence="4" id="KW-1185">Reference proteome</keyword>
<evidence type="ECO:0000256" key="2">
    <source>
        <dbReference type="SAM" id="Phobius"/>
    </source>
</evidence>
<dbReference type="InterPro" id="IPR001128">
    <property type="entry name" value="Cyt_P450"/>
</dbReference>
<evidence type="ECO:0008006" key="5">
    <source>
        <dbReference type="Google" id="ProtNLM"/>
    </source>
</evidence>
<dbReference type="Proteomes" id="UP001159405">
    <property type="component" value="Unassembled WGS sequence"/>
</dbReference>
<dbReference type="PANTHER" id="PTHR24280:SF4">
    <property type="entry name" value="CYTOCHROME P450 20A1"/>
    <property type="match status" value="1"/>
</dbReference>
<reference evidence="3 4" key="1">
    <citation type="submission" date="2022-05" db="EMBL/GenBank/DDBJ databases">
        <authorList>
            <consortium name="Genoscope - CEA"/>
            <person name="William W."/>
        </authorList>
    </citation>
    <scope>NUCLEOTIDE SEQUENCE [LARGE SCALE GENOMIC DNA]</scope>
</reference>
<keyword evidence="2" id="KW-0812">Transmembrane</keyword>
<dbReference type="InterPro" id="IPR052666">
    <property type="entry name" value="CYP450_20A1-like"/>
</dbReference>
<dbReference type="PANTHER" id="PTHR24280">
    <property type="entry name" value="CYTOCHROME P450 20A1"/>
    <property type="match status" value="1"/>
</dbReference>
<evidence type="ECO:0000313" key="3">
    <source>
        <dbReference type="EMBL" id="CAH3123434.1"/>
    </source>
</evidence>
<protein>
    <recommendedName>
        <fullName evidence="5">Cytochrome P450</fullName>
    </recommendedName>
</protein>
<accession>A0ABN8NV54</accession>
<dbReference type="InterPro" id="IPR002401">
    <property type="entry name" value="Cyt_P450_E_grp-I"/>
</dbReference>
<dbReference type="SUPFAM" id="SSF48264">
    <property type="entry name" value="Cytochrome P450"/>
    <property type="match status" value="1"/>
</dbReference>
<feature type="transmembrane region" description="Helical" evidence="2">
    <location>
        <begin position="12"/>
        <end position="39"/>
    </location>
</feature>
<proteinExistence type="inferred from homology"/>
<evidence type="ECO:0000256" key="1">
    <source>
        <dbReference type="ARBA" id="ARBA00010617"/>
    </source>
</evidence>
<keyword evidence="2" id="KW-1133">Transmembrane helix</keyword>
<dbReference type="InterPro" id="IPR036396">
    <property type="entry name" value="Cyt_P450_sf"/>
</dbReference>
<sequence>MFPSHLSVNDLGVFAVVMVFGLIVVLLFMFDFVSTVSLVKKFRRGASKGPTIPGEQPSDPEMGNLGDMGNAGSLHEYLMLLHEKYGTIAGFWWGKKYVVSLASPEYWKEAQPLFDRPPDLFKLFEPLIGKKSIQYANGPEGRKRRQLMDRSFSHEAVKDYYEHFVRVAKETADNFAKCSPEEHIPLDKSMITMAVKAIAVAGMGRIFMDEKEIDKLATMYNEAWEEMEARLTGPPPAADSEREKNFQKARAGLHGLVKDIIKRRQQDDEKAEKLFIDSILDCDFMDEEEICDDVISFLIGGFHTTGNMMTWCLYFLTKHPEVQEKVFDELDKVLGDEEDIKPQVVSELTYTRQVIDETLRAAVVAPWGARVYEYDLQVDEFVIPKETPILLPFGVVLQDPNLWPEPKRFDPDRFSPENIKQLPSLAYQPFGFAGKRKCPGWRFSIAEGLVFLSILIRRFKFHLVEGQEVKPVHRLVTAPAEEIWVTVTKR</sequence>